<dbReference type="GeneID" id="172722"/>
<evidence type="ECO:0000256" key="3">
    <source>
        <dbReference type="ARBA" id="ARBA00022448"/>
    </source>
</evidence>
<dbReference type="InParanoid" id="O62234"/>
<dbReference type="UCSC" id="F36F2.1">
    <property type="organism name" value="c. elegans"/>
</dbReference>
<dbReference type="AGR" id="WB:WBGene00009475"/>
<dbReference type="GO" id="GO:0005856">
    <property type="term" value="C:cytoskeleton"/>
    <property type="evidence" value="ECO:0007669"/>
    <property type="project" value="UniProtKB-SubCell"/>
</dbReference>
<dbReference type="ExpressionAtlas" id="O62234">
    <property type="expression patterns" value="baseline and differential"/>
</dbReference>
<evidence type="ECO:0000256" key="1">
    <source>
        <dbReference type="ARBA" id="ARBA00004204"/>
    </source>
</evidence>
<dbReference type="EMBL" id="BX284601">
    <property type="protein sequence ID" value="CAB04325.1"/>
    <property type="molecule type" value="Genomic_DNA"/>
</dbReference>
<evidence type="ECO:0000256" key="16">
    <source>
        <dbReference type="ARBA" id="ARBA00076363"/>
    </source>
</evidence>
<dbReference type="WormBase" id="F36F2.1a">
    <property type="protein sequence ID" value="CE15975"/>
    <property type="gene ID" value="WBGene00009475"/>
</dbReference>
<dbReference type="PIR" id="T21860">
    <property type="entry name" value="T21860"/>
</dbReference>
<dbReference type="SMART" id="SM01283">
    <property type="entry name" value="Costars"/>
    <property type="match status" value="1"/>
</dbReference>
<sequence>MSIACARIDKTIFKFKEMEQNVATQSKDDVYSKDFTQKKMDKSSSEYGRPKPGTLTEQRAKKAAAHVHREMLTLCEVVEDYGKQEKEGDPIRITFGRLFTIYVNISDKVVGTLLRARKHKMIDFEGEMLFQKRDDHVIITLLLSGAQLKEAIRAHAAANPKE</sequence>
<dbReference type="PANTHER" id="PTHR22739:SF18">
    <property type="entry name" value="COSTARS DOMAIN-CONTAINING PROTEIN"/>
    <property type="match status" value="1"/>
</dbReference>
<keyword evidence="11" id="KW-0009">Actin-binding</keyword>
<keyword evidence="6" id="KW-0653">Protein transport</keyword>
<keyword evidence="12" id="KW-0206">Cytoskeleton</keyword>
<dbReference type="GO" id="GO:0015031">
    <property type="term" value="P:protein transport"/>
    <property type="evidence" value="ECO:0007669"/>
    <property type="project" value="UniProtKB-KW"/>
</dbReference>
<evidence type="ECO:0000256" key="6">
    <source>
        <dbReference type="ARBA" id="ARBA00022927"/>
    </source>
</evidence>
<feature type="domain" description="Costars" evidence="17">
    <location>
        <begin position="65"/>
        <end position="142"/>
    </location>
</feature>
<comment type="subcellular location">
    <subcellularLocation>
        <location evidence="2">Cytoplasm</location>
        <location evidence="2">Cytoskeleton</location>
    </subcellularLocation>
    <subcellularLocation>
        <location evidence="1">Cytoplasm</location>
        <location evidence="1">Myofibril</location>
        <location evidence="1">Sarcomere</location>
    </subcellularLocation>
</comment>
<dbReference type="OMA" id="MLFQKRD"/>
<gene>
    <name evidence="18" type="ORF">CELE_F36F2.1</name>
    <name evidence="18 20" type="ORF">F36F2.1</name>
</gene>
<dbReference type="Bgee" id="WBGene00009475">
    <property type="expression patterns" value="Expressed in larva and 3 other cell types or tissues"/>
</dbReference>
<keyword evidence="21" id="KW-1267">Proteomics identification</keyword>
<keyword evidence="19" id="KW-1185">Reference proteome</keyword>
<evidence type="ECO:0000256" key="5">
    <source>
        <dbReference type="ARBA" id="ARBA00022553"/>
    </source>
</evidence>
<dbReference type="Proteomes" id="UP000001940">
    <property type="component" value="Chromosome I"/>
</dbReference>
<evidence type="ECO:0000256" key="9">
    <source>
        <dbReference type="ARBA" id="ARBA00023159"/>
    </source>
</evidence>
<evidence type="ECO:0000313" key="18">
    <source>
        <dbReference type="EMBL" id="CAB04325.1"/>
    </source>
</evidence>
<dbReference type="InterPro" id="IPR038095">
    <property type="entry name" value="Costars_sf"/>
</dbReference>
<keyword evidence="9" id="KW-0010">Activator</keyword>
<dbReference type="InterPro" id="IPR027817">
    <property type="entry name" value="Costars_dom"/>
</dbReference>
<dbReference type="Gene3D" id="1.10.10.1540">
    <property type="entry name" value="Costar domain"/>
    <property type="match status" value="1"/>
</dbReference>
<keyword evidence="10" id="KW-0804">Transcription</keyword>
<protein>
    <recommendedName>
        <fullName evidence="15">Actin-binding Rho-activating protein</fullName>
    </recommendedName>
    <alternativeName>
        <fullName evidence="16">Striated muscle activator of Rho-dependent signaling</fullName>
    </alternativeName>
</protein>
<evidence type="ECO:0000256" key="15">
    <source>
        <dbReference type="ARBA" id="ARBA00073502"/>
    </source>
</evidence>
<reference evidence="18 19" key="1">
    <citation type="journal article" date="1998" name="Science">
        <title>Genome sequence of the nematode C. elegans: a platform for investigating biology.</title>
        <authorList>
            <consortium name="The C. elegans sequencing consortium"/>
            <person name="Sulson J.E."/>
            <person name="Waterston R."/>
        </authorList>
    </citation>
    <scope>NUCLEOTIDE SEQUENCE [LARGE SCALE GENOMIC DNA]</scope>
    <source>
        <strain evidence="18 19">Bristol N2</strain>
    </source>
</reference>
<proteinExistence type="evidence at protein level"/>
<comment type="function">
    <text evidence="13">Acts as an activator of serum response factor (SRF)-dependent transcription possibly by inducing nuclear translocation of MKL1 or MKL2 and through a mechanism requiring Rho-actin signaling.</text>
</comment>
<dbReference type="AlphaFoldDB" id="O62234"/>
<evidence type="ECO:0000313" key="19">
    <source>
        <dbReference type="Proteomes" id="UP000001940"/>
    </source>
</evidence>
<evidence type="ECO:0000256" key="10">
    <source>
        <dbReference type="ARBA" id="ARBA00023163"/>
    </source>
</evidence>
<evidence type="ECO:0000256" key="4">
    <source>
        <dbReference type="ARBA" id="ARBA00022490"/>
    </source>
</evidence>
<keyword evidence="5" id="KW-0597">Phosphoprotein</keyword>
<dbReference type="FunFam" id="1.10.10.1540:FF:000001">
    <property type="entry name" value="Actin-binding Rho-activating protein a"/>
    <property type="match status" value="1"/>
</dbReference>
<evidence type="ECO:0000259" key="17">
    <source>
        <dbReference type="SMART" id="SM01283"/>
    </source>
</evidence>
<evidence type="ECO:0007829" key="21">
    <source>
        <dbReference type="PeptideAtlas" id="O62234"/>
    </source>
</evidence>
<dbReference type="SMR" id="O62234"/>
<dbReference type="CTD" id="172722"/>
<evidence type="ECO:0000256" key="13">
    <source>
        <dbReference type="ARBA" id="ARBA00059783"/>
    </source>
</evidence>
<dbReference type="PhylomeDB" id="O62234"/>
<dbReference type="FunCoup" id="O62234">
    <property type="interactions" value="10"/>
</dbReference>
<organism evidence="18 19">
    <name type="scientific">Caenorhabditis elegans</name>
    <dbReference type="NCBI Taxonomy" id="6239"/>
    <lineage>
        <taxon>Eukaryota</taxon>
        <taxon>Metazoa</taxon>
        <taxon>Ecdysozoa</taxon>
        <taxon>Nematoda</taxon>
        <taxon>Chromadorea</taxon>
        <taxon>Rhabditida</taxon>
        <taxon>Rhabditina</taxon>
        <taxon>Rhabditomorpha</taxon>
        <taxon>Rhabditoidea</taxon>
        <taxon>Rhabditidae</taxon>
        <taxon>Peloderinae</taxon>
        <taxon>Caenorhabditis</taxon>
    </lineage>
</organism>
<evidence type="ECO:0000256" key="14">
    <source>
        <dbReference type="ARBA" id="ARBA00063019"/>
    </source>
</evidence>
<dbReference type="eggNOG" id="KOG3376">
    <property type="taxonomic scope" value="Eukaryota"/>
</dbReference>
<dbReference type="GO" id="GO:0005783">
    <property type="term" value="C:endoplasmic reticulum"/>
    <property type="evidence" value="ECO:0007005"/>
    <property type="project" value="WormBase"/>
</dbReference>
<evidence type="ECO:0000313" key="20">
    <source>
        <dbReference type="WormBase" id="F36F2.1a"/>
    </source>
</evidence>
<keyword evidence="7" id="KW-0811">Translocation</keyword>
<evidence type="ECO:0000256" key="7">
    <source>
        <dbReference type="ARBA" id="ARBA00023010"/>
    </source>
</evidence>
<dbReference type="GO" id="GO:0003779">
    <property type="term" value="F:actin binding"/>
    <property type="evidence" value="ECO:0007669"/>
    <property type="project" value="UniProtKB-KW"/>
</dbReference>
<dbReference type="GO" id="GO:0030017">
    <property type="term" value="C:sarcomere"/>
    <property type="evidence" value="ECO:0000318"/>
    <property type="project" value="GO_Central"/>
</dbReference>
<dbReference type="PeptideAtlas" id="O62234"/>
<evidence type="ECO:0000256" key="2">
    <source>
        <dbReference type="ARBA" id="ARBA00004245"/>
    </source>
</evidence>
<dbReference type="OrthoDB" id="9871914at2759"/>
<keyword evidence="8" id="KW-0805">Transcription regulation</keyword>
<dbReference type="GO" id="GO:0035025">
    <property type="term" value="P:positive regulation of Rho protein signal transduction"/>
    <property type="evidence" value="ECO:0000318"/>
    <property type="project" value="GO_Central"/>
</dbReference>
<evidence type="ECO:0000256" key="12">
    <source>
        <dbReference type="ARBA" id="ARBA00023212"/>
    </source>
</evidence>
<name>O62234_CAEEL</name>
<accession>O62234</accession>
<dbReference type="GO" id="GO:0045944">
    <property type="term" value="P:positive regulation of transcription by RNA polymerase II"/>
    <property type="evidence" value="ECO:0000318"/>
    <property type="project" value="GO_Central"/>
</dbReference>
<dbReference type="PaxDb" id="6239-F36F2.1a"/>
<keyword evidence="4" id="KW-0963">Cytoplasm</keyword>
<dbReference type="PANTHER" id="PTHR22739">
    <property type="entry name" value="STRIATED MUSCLE ACTIVATOR OF RHO-DEPENDENT SIGNALING-RELATED"/>
    <property type="match status" value="1"/>
</dbReference>
<dbReference type="RefSeq" id="NP_492426.1">
    <property type="nucleotide sequence ID" value="NM_060025.4"/>
</dbReference>
<evidence type="ECO:0000256" key="8">
    <source>
        <dbReference type="ARBA" id="ARBA00023015"/>
    </source>
</evidence>
<evidence type="ECO:0000256" key="11">
    <source>
        <dbReference type="ARBA" id="ARBA00023203"/>
    </source>
</evidence>
<dbReference type="Pfam" id="PF14705">
    <property type="entry name" value="Costars"/>
    <property type="match status" value="1"/>
</dbReference>
<comment type="subunit">
    <text evidence="14">Binds F-actin and ABLIM1, ABLIM2 and ABLIM3. Interaction with ABLIM2 and ABLIM3 enhances activity.</text>
</comment>
<dbReference type="InterPro" id="IPR026111">
    <property type="entry name" value="Abra"/>
</dbReference>
<keyword evidence="3" id="KW-0813">Transport</keyword>